<accession>A0A4C1ZFW0</accession>
<dbReference type="AlphaFoldDB" id="A0A4C1ZFW0"/>
<evidence type="ECO:0000256" key="1">
    <source>
        <dbReference type="SAM" id="MobiDB-lite"/>
    </source>
</evidence>
<dbReference type="Proteomes" id="UP000299102">
    <property type="component" value="Unassembled WGS sequence"/>
</dbReference>
<proteinExistence type="predicted"/>
<evidence type="ECO:0000313" key="3">
    <source>
        <dbReference type="Proteomes" id="UP000299102"/>
    </source>
</evidence>
<comment type="caution">
    <text evidence="2">The sequence shown here is derived from an EMBL/GenBank/DDBJ whole genome shotgun (WGS) entry which is preliminary data.</text>
</comment>
<name>A0A4C1ZFW0_EUMVA</name>
<sequence length="115" mass="13133">MAQTIEVGRRPNWPSPPSTWIPGSLPAYIARSYSESMNRYIETNKSLLPIVYERIPPRSPARNKQRSRRVPRDLSAGKHFQSRGPRRDERELSANSLHPCRRAGVSSTLTTVFCK</sequence>
<dbReference type="EMBL" id="BGZK01001809">
    <property type="protein sequence ID" value="GBP86678.1"/>
    <property type="molecule type" value="Genomic_DNA"/>
</dbReference>
<protein>
    <submittedName>
        <fullName evidence="2">Uncharacterized protein</fullName>
    </submittedName>
</protein>
<gene>
    <name evidence="2" type="ORF">EVAR_103621_1</name>
</gene>
<feature type="region of interest" description="Disordered" evidence="1">
    <location>
        <begin position="1"/>
        <end position="20"/>
    </location>
</feature>
<reference evidence="2 3" key="1">
    <citation type="journal article" date="2019" name="Commun. Biol.">
        <title>The bagworm genome reveals a unique fibroin gene that provides high tensile strength.</title>
        <authorList>
            <person name="Kono N."/>
            <person name="Nakamura H."/>
            <person name="Ohtoshi R."/>
            <person name="Tomita M."/>
            <person name="Numata K."/>
            <person name="Arakawa K."/>
        </authorList>
    </citation>
    <scope>NUCLEOTIDE SEQUENCE [LARGE SCALE GENOMIC DNA]</scope>
</reference>
<keyword evidence="3" id="KW-1185">Reference proteome</keyword>
<feature type="region of interest" description="Disordered" evidence="1">
    <location>
        <begin position="54"/>
        <end position="98"/>
    </location>
</feature>
<evidence type="ECO:0000313" key="2">
    <source>
        <dbReference type="EMBL" id="GBP86678.1"/>
    </source>
</evidence>
<organism evidence="2 3">
    <name type="scientific">Eumeta variegata</name>
    <name type="common">Bagworm moth</name>
    <name type="synonym">Eumeta japonica</name>
    <dbReference type="NCBI Taxonomy" id="151549"/>
    <lineage>
        <taxon>Eukaryota</taxon>
        <taxon>Metazoa</taxon>
        <taxon>Ecdysozoa</taxon>
        <taxon>Arthropoda</taxon>
        <taxon>Hexapoda</taxon>
        <taxon>Insecta</taxon>
        <taxon>Pterygota</taxon>
        <taxon>Neoptera</taxon>
        <taxon>Endopterygota</taxon>
        <taxon>Lepidoptera</taxon>
        <taxon>Glossata</taxon>
        <taxon>Ditrysia</taxon>
        <taxon>Tineoidea</taxon>
        <taxon>Psychidae</taxon>
        <taxon>Oiketicinae</taxon>
        <taxon>Eumeta</taxon>
    </lineage>
</organism>